<evidence type="ECO:0000313" key="2">
    <source>
        <dbReference type="Proteomes" id="UP000233837"/>
    </source>
</evidence>
<proteinExistence type="predicted"/>
<dbReference type="AlphaFoldDB" id="A0A2I0X2C7"/>
<keyword evidence="2" id="KW-1185">Reference proteome</keyword>
<organism evidence="1 2">
    <name type="scientific">Dendrobium catenatum</name>
    <dbReference type="NCBI Taxonomy" id="906689"/>
    <lineage>
        <taxon>Eukaryota</taxon>
        <taxon>Viridiplantae</taxon>
        <taxon>Streptophyta</taxon>
        <taxon>Embryophyta</taxon>
        <taxon>Tracheophyta</taxon>
        <taxon>Spermatophyta</taxon>
        <taxon>Magnoliopsida</taxon>
        <taxon>Liliopsida</taxon>
        <taxon>Asparagales</taxon>
        <taxon>Orchidaceae</taxon>
        <taxon>Epidendroideae</taxon>
        <taxon>Malaxideae</taxon>
        <taxon>Dendrobiinae</taxon>
        <taxon>Dendrobium</taxon>
    </lineage>
</organism>
<reference evidence="1 2" key="1">
    <citation type="journal article" date="2016" name="Sci. Rep.">
        <title>The Dendrobium catenatum Lindl. genome sequence provides insights into polysaccharide synthase, floral development and adaptive evolution.</title>
        <authorList>
            <person name="Zhang G.Q."/>
            <person name="Xu Q."/>
            <person name="Bian C."/>
            <person name="Tsai W.C."/>
            <person name="Yeh C.M."/>
            <person name="Liu K.W."/>
            <person name="Yoshida K."/>
            <person name="Zhang L.S."/>
            <person name="Chang S.B."/>
            <person name="Chen F."/>
            <person name="Shi Y."/>
            <person name="Su Y.Y."/>
            <person name="Zhang Y.Q."/>
            <person name="Chen L.J."/>
            <person name="Yin Y."/>
            <person name="Lin M."/>
            <person name="Huang H."/>
            <person name="Deng H."/>
            <person name="Wang Z.W."/>
            <person name="Zhu S.L."/>
            <person name="Zhao X."/>
            <person name="Deng C."/>
            <person name="Niu S.C."/>
            <person name="Huang J."/>
            <person name="Wang M."/>
            <person name="Liu G.H."/>
            <person name="Yang H.J."/>
            <person name="Xiao X.J."/>
            <person name="Hsiao Y.Y."/>
            <person name="Wu W.L."/>
            <person name="Chen Y.Y."/>
            <person name="Mitsuda N."/>
            <person name="Ohme-Takagi M."/>
            <person name="Luo Y.B."/>
            <person name="Van de Peer Y."/>
            <person name="Liu Z.J."/>
        </authorList>
    </citation>
    <scope>NUCLEOTIDE SEQUENCE [LARGE SCALE GENOMIC DNA]</scope>
    <source>
        <tissue evidence="1">The whole plant</tissue>
    </source>
</reference>
<evidence type="ECO:0000313" key="1">
    <source>
        <dbReference type="EMBL" id="PKU82063.1"/>
    </source>
</evidence>
<protein>
    <submittedName>
        <fullName evidence="1">Uncharacterized protein</fullName>
    </submittedName>
</protein>
<dbReference type="Proteomes" id="UP000233837">
    <property type="component" value="Unassembled WGS sequence"/>
</dbReference>
<dbReference type="EMBL" id="KZ502211">
    <property type="protein sequence ID" value="PKU82063.1"/>
    <property type="molecule type" value="Genomic_DNA"/>
</dbReference>
<gene>
    <name evidence="1" type="ORF">MA16_Dca004080</name>
</gene>
<name>A0A2I0X2C7_9ASPA</name>
<reference evidence="1 2" key="2">
    <citation type="journal article" date="2017" name="Nature">
        <title>The Apostasia genome and the evolution of orchids.</title>
        <authorList>
            <person name="Zhang G.Q."/>
            <person name="Liu K.W."/>
            <person name="Li Z."/>
            <person name="Lohaus R."/>
            <person name="Hsiao Y.Y."/>
            <person name="Niu S.C."/>
            <person name="Wang J.Y."/>
            <person name="Lin Y.C."/>
            <person name="Xu Q."/>
            <person name="Chen L.J."/>
            <person name="Yoshida K."/>
            <person name="Fujiwara S."/>
            <person name="Wang Z.W."/>
            <person name="Zhang Y.Q."/>
            <person name="Mitsuda N."/>
            <person name="Wang M."/>
            <person name="Liu G.H."/>
            <person name="Pecoraro L."/>
            <person name="Huang H.X."/>
            <person name="Xiao X.J."/>
            <person name="Lin M."/>
            <person name="Wu X.Y."/>
            <person name="Wu W.L."/>
            <person name="Chen Y.Y."/>
            <person name="Chang S.B."/>
            <person name="Sakamoto S."/>
            <person name="Ohme-Takagi M."/>
            <person name="Yagi M."/>
            <person name="Zeng S.J."/>
            <person name="Shen C.Y."/>
            <person name="Yeh C.M."/>
            <person name="Luo Y.B."/>
            <person name="Tsai W.C."/>
            <person name="Van de Peer Y."/>
            <person name="Liu Z.J."/>
        </authorList>
    </citation>
    <scope>NUCLEOTIDE SEQUENCE [LARGE SCALE GENOMIC DNA]</scope>
    <source>
        <tissue evidence="1">The whole plant</tissue>
    </source>
</reference>
<sequence>MKVAMAIPKTPAKIPGIISEFHPSAFAIPQAVLCRPSTISIRCYEQSLFLKSKEFSKAKNHSYMDNYLDGRISKDAWCSVHHIPKTAISSHNSKEDLQYIKDQ</sequence>
<accession>A0A2I0X2C7</accession>